<dbReference type="Proteomes" id="UP001549119">
    <property type="component" value="Unassembled WGS sequence"/>
</dbReference>
<organism evidence="1 2">
    <name type="scientific">Methylobacterium radiotolerans</name>
    <dbReference type="NCBI Taxonomy" id="31998"/>
    <lineage>
        <taxon>Bacteria</taxon>
        <taxon>Pseudomonadati</taxon>
        <taxon>Pseudomonadota</taxon>
        <taxon>Alphaproteobacteria</taxon>
        <taxon>Hyphomicrobiales</taxon>
        <taxon>Methylobacteriaceae</taxon>
        <taxon>Methylobacterium</taxon>
    </lineage>
</organism>
<gene>
    <name evidence="1" type="ORF">ABIC20_007316</name>
</gene>
<sequence length="99" mass="11364">MTNFIASVARRLAECGDYLDSLDTETRARRRAAARVVSDQASRNLREIARAIETERETIPFSLARQLARAEHLQARAARRRDRARARAQKALLRDDLFI</sequence>
<dbReference type="EMBL" id="JBEPNW010000008">
    <property type="protein sequence ID" value="MET3869931.1"/>
    <property type="molecule type" value="Genomic_DNA"/>
</dbReference>
<proteinExistence type="predicted"/>
<dbReference type="RefSeq" id="WP_209651058.1">
    <property type="nucleotide sequence ID" value="NZ_JBEPNV010000005.1"/>
</dbReference>
<evidence type="ECO:0000313" key="1">
    <source>
        <dbReference type="EMBL" id="MET3869931.1"/>
    </source>
</evidence>
<keyword evidence="2" id="KW-1185">Reference proteome</keyword>
<reference evidence="1 2" key="1">
    <citation type="submission" date="2024-06" db="EMBL/GenBank/DDBJ databases">
        <title>Genomics of switchgrass bacterial isolates.</title>
        <authorList>
            <person name="Shade A."/>
        </authorList>
    </citation>
    <scope>NUCLEOTIDE SEQUENCE [LARGE SCALE GENOMIC DNA]</scope>
    <source>
        <strain evidence="1 2">PvP084</strain>
    </source>
</reference>
<protein>
    <submittedName>
        <fullName evidence="1">Uncharacterized protein</fullName>
    </submittedName>
</protein>
<accession>A0ABV2NU40</accession>
<evidence type="ECO:0000313" key="2">
    <source>
        <dbReference type="Proteomes" id="UP001549119"/>
    </source>
</evidence>
<comment type="caution">
    <text evidence="1">The sequence shown here is derived from an EMBL/GenBank/DDBJ whole genome shotgun (WGS) entry which is preliminary data.</text>
</comment>
<name>A0ABV2NU40_9HYPH</name>